<evidence type="ECO:0000313" key="3">
    <source>
        <dbReference type="Proteomes" id="UP000199022"/>
    </source>
</evidence>
<evidence type="ECO:0000313" key="2">
    <source>
        <dbReference type="EMBL" id="SFD14279.1"/>
    </source>
</evidence>
<protein>
    <recommendedName>
        <fullName evidence="1">GIY-YIG catalytic domain-containing protein</fullName>
    </recommendedName>
</protein>
<evidence type="ECO:0000259" key="1">
    <source>
        <dbReference type="Pfam" id="PF20815"/>
    </source>
</evidence>
<dbReference type="AlphaFoldDB" id="A0A1I1PWS2"/>
<keyword evidence="3" id="KW-1185">Reference proteome</keyword>
<dbReference type="EMBL" id="FOMD01000003">
    <property type="protein sequence ID" value="SFD14279.1"/>
    <property type="molecule type" value="Genomic_DNA"/>
</dbReference>
<proteinExistence type="predicted"/>
<dbReference type="InterPro" id="IPR049311">
    <property type="entry name" value="GIY_YIG_cat"/>
</dbReference>
<dbReference type="Proteomes" id="UP000199022">
    <property type="component" value="Unassembled WGS sequence"/>
</dbReference>
<sequence length="185" mass="20192">MTGAVDDVVAALCSTPLPVPEAAEAIPKAPGLYAWWGRFGALPGISGPKHPTAPVQLLYVGIAPNGPTSASTLRSRVVGDHIRGTTGQSTLRRSLAALLVEQQGWRSRWTTRPVLVNRDEVALSEWMARTLHLTWSEHPQPWTVEADVIAELEPPLNQAENRGHPMHAVVAAARKRWREEARAAR</sequence>
<gene>
    <name evidence="2" type="ORF">SAMN05661030_2471</name>
</gene>
<reference evidence="3" key="1">
    <citation type="submission" date="2016-10" db="EMBL/GenBank/DDBJ databases">
        <authorList>
            <person name="Varghese N."/>
            <person name="Submissions S."/>
        </authorList>
    </citation>
    <scope>NUCLEOTIDE SEQUENCE [LARGE SCALE GENOMIC DNA]</scope>
    <source>
        <strain evidence="3">DSM 45962</strain>
    </source>
</reference>
<dbReference type="Pfam" id="PF20815">
    <property type="entry name" value="GIY_YIG_2"/>
    <property type="match status" value="1"/>
</dbReference>
<dbReference type="STRING" id="1225127.SAMN05661030_2471"/>
<organism evidence="2 3">
    <name type="scientific">Klenkia taihuensis</name>
    <dbReference type="NCBI Taxonomy" id="1225127"/>
    <lineage>
        <taxon>Bacteria</taxon>
        <taxon>Bacillati</taxon>
        <taxon>Actinomycetota</taxon>
        <taxon>Actinomycetes</taxon>
        <taxon>Geodermatophilales</taxon>
        <taxon>Geodermatophilaceae</taxon>
        <taxon>Klenkia</taxon>
    </lineage>
</organism>
<feature type="domain" description="GIY-YIG catalytic" evidence="1">
    <location>
        <begin position="55"/>
        <end position="172"/>
    </location>
</feature>
<accession>A0A1I1PWS2</accession>
<name>A0A1I1PWS2_9ACTN</name>